<dbReference type="EMBL" id="CP023777">
    <property type="protein sequence ID" value="ATL49719.1"/>
    <property type="molecule type" value="Genomic_DNA"/>
</dbReference>
<evidence type="ECO:0000313" key="2">
    <source>
        <dbReference type="Proteomes" id="UP000220133"/>
    </source>
</evidence>
<dbReference type="Proteomes" id="UP000220133">
    <property type="component" value="Chromosome"/>
</dbReference>
<gene>
    <name evidence="1" type="ORF">COR50_03715</name>
</gene>
<protein>
    <recommendedName>
        <fullName evidence="3">DUF4197 domain-containing protein</fullName>
    </recommendedName>
</protein>
<evidence type="ECO:0000313" key="1">
    <source>
        <dbReference type="EMBL" id="ATL49719.1"/>
    </source>
</evidence>
<accession>A0A291R0B6</accession>
<dbReference type="OrthoDB" id="5292580at2"/>
<keyword evidence="2" id="KW-1185">Reference proteome</keyword>
<sequence length="263" mass="27983">MLALVAGASFGQKKKKKFSLKDILSDSTQTKSTADTTPAKSSGILGSVLKSVSGSTSGSGDYTESEAAAGIKEALAQGVANGISFLNKKDGFFGSDIYKVLLPPDAVKLESTLRGIGLGKQVDKAILQINRAAEDAVGFAKPIFVNAIKQMSIQDAIKLVTGGSHSATDYFRSKTTDTLKQAFMPSIESSLNKTSATQYYTQIVNTYNKLPTTMNKMDPDLKSYVTGMAVNALFDQIAKEEENIRKNPGARVTSLLQKVFGGS</sequence>
<name>A0A291R0B6_9BACT</name>
<dbReference type="KEGG" id="cbae:COR50_03715"/>
<organism evidence="1 2">
    <name type="scientific">Chitinophaga caeni</name>
    <dbReference type="NCBI Taxonomy" id="2029983"/>
    <lineage>
        <taxon>Bacteria</taxon>
        <taxon>Pseudomonadati</taxon>
        <taxon>Bacteroidota</taxon>
        <taxon>Chitinophagia</taxon>
        <taxon>Chitinophagales</taxon>
        <taxon>Chitinophagaceae</taxon>
        <taxon>Chitinophaga</taxon>
    </lineage>
</organism>
<evidence type="ECO:0008006" key="3">
    <source>
        <dbReference type="Google" id="ProtNLM"/>
    </source>
</evidence>
<reference evidence="1 2" key="1">
    <citation type="submission" date="2017-10" db="EMBL/GenBank/DDBJ databases">
        <title>Paenichitinophaga pekingensis gen. nov., sp. nov., isolated from activated sludge.</title>
        <authorList>
            <person name="Jin D."/>
            <person name="Kong X."/>
            <person name="Deng Y."/>
            <person name="Bai Z."/>
        </authorList>
    </citation>
    <scope>NUCLEOTIDE SEQUENCE [LARGE SCALE GENOMIC DNA]</scope>
    <source>
        <strain evidence="1 2">13</strain>
    </source>
</reference>
<dbReference type="Pfam" id="PF13852">
    <property type="entry name" value="DUF4197"/>
    <property type="match status" value="1"/>
</dbReference>
<dbReference type="InterPro" id="IPR025245">
    <property type="entry name" value="DUF4197"/>
</dbReference>
<proteinExistence type="predicted"/>
<dbReference type="AlphaFoldDB" id="A0A291R0B6"/>